<sequence length="306" mass="34611">MPRVRHRYVCPLRWADLDLLGHVNNVRYVDYLQEARLDLLRAHREASGATGPGDDPADGIIVIRHEVTYLAPLGFRLRPVLIECWVTRVRHGSFSMSYEVFHEAADGTRTVYLRATTLLAPYRLDEERPRRLSEEERAALSAYVEPADPVERPEPFRVARTPEGHYPVHVRFSDVDVYRHVNNVVYFEYFQEARIRLFSALGRGLTDVPPIQVVVAQADVDYLAPILLRAEPYDCWTQIARVGNRSLTVESEILDDERVLARARVALVFFDGASQRAVEPPAAYRERLLSAVPGAGEASSAPAGRP</sequence>
<keyword evidence="2" id="KW-1185">Reference proteome</keyword>
<dbReference type="PANTHER" id="PTHR31793:SF24">
    <property type="entry name" value="LONG-CHAIN ACYL-COA THIOESTERASE FADM"/>
    <property type="match status" value="1"/>
</dbReference>
<evidence type="ECO:0000313" key="2">
    <source>
        <dbReference type="Proteomes" id="UP001501821"/>
    </source>
</evidence>
<gene>
    <name evidence="1" type="ORF">GCM10022242_29910</name>
</gene>
<evidence type="ECO:0008006" key="3">
    <source>
        <dbReference type="Google" id="ProtNLM"/>
    </source>
</evidence>
<dbReference type="InterPro" id="IPR050563">
    <property type="entry name" value="4-hydroxybenzoyl-CoA_TE"/>
</dbReference>
<dbReference type="EMBL" id="BAABAH010000011">
    <property type="protein sequence ID" value="GAA3826621.1"/>
    <property type="molecule type" value="Genomic_DNA"/>
</dbReference>
<evidence type="ECO:0000313" key="1">
    <source>
        <dbReference type="EMBL" id="GAA3826621.1"/>
    </source>
</evidence>
<dbReference type="Proteomes" id="UP001501821">
    <property type="component" value="Unassembled WGS sequence"/>
</dbReference>
<name>A0ABP7ITI7_9ACTN</name>
<dbReference type="PANTHER" id="PTHR31793">
    <property type="entry name" value="4-HYDROXYBENZOYL-COA THIOESTERASE FAMILY MEMBER"/>
    <property type="match status" value="1"/>
</dbReference>
<protein>
    <recommendedName>
        <fullName evidence="3">Acyl-CoA thioesterase</fullName>
    </recommendedName>
</protein>
<accession>A0ABP7ITI7</accession>
<dbReference type="CDD" id="cd00586">
    <property type="entry name" value="4HBT"/>
    <property type="match status" value="2"/>
</dbReference>
<organism evidence="1 2">
    <name type="scientific">Nocardioides panacisoli</name>
    <dbReference type="NCBI Taxonomy" id="627624"/>
    <lineage>
        <taxon>Bacteria</taxon>
        <taxon>Bacillati</taxon>
        <taxon>Actinomycetota</taxon>
        <taxon>Actinomycetes</taxon>
        <taxon>Propionibacteriales</taxon>
        <taxon>Nocardioidaceae</taxon>
        <taxon>Nocardioides</taxon>
    </lineage>
</organism>
<dbReference type="InterPro" id="IPR029069">
    <property type="entry name" value="HotDog_dom_sf"/>
</dbReference>
<reference evidence="2" key="1">
    <citation type="journal article" date="2019" name="Int. J. Syst. Evol. Microbiol.">
        <title>The Global Catalogue of Microorganisms (GCM) 10K type strain sequencing project: providing services to taxonomists for standard genome sequencing and annotation.</title>
        <authorList>
            <consortium name="The Broad Institute Genomics Platform"/>
            <consortium name="The Broad Institute Genome Sequencing Center for Infectious Disease"/>
            <person name="Wu L."/>
            <person name="Ma J."/>
        </authorList>
    </citation>
    <scope>NUCLEOTIDE SEQUENCE [LARGE SCALE GENOMIC DNA]</scope>
    <source>
        <strain evidence="2">JCM 16953</strain>
    </source>
</reference>
<proteinExistence type="predicted"/>
<dbReference type="Gene3D" id="3.10.129.10">
    <property type="entry name" value="Hotdog Thioesterase"/>
    <property type="match status" value="2"/>
</dbReference>
<dbReference type="SUPFAM" id="SSF54637">
    <property type="entry name" value="Thioesterase/thiol ester dehydrase-isomerase"/>
    <property type="match status" value="2"/>
</dbReference>
<dbReference type="Pfam" id="PF13279">
    <property type="entry name" value="4HBT_2"/>
    <property type="match status" value="2"/>
</dbReference>
<comment type="caution">
    <text evidence="1">The sequence shown here is derived from an EMBL/GenBank/DDBJ whole genome shotgun (WGS) entry which is preliminary data.</text>
</comment>